<dbReference type="Proteomes" id="UP000663868">
    <property type="component" value="Unassembled WGS sequence"/>
</dbReference>
<protein>
    <submittedName>
        <fullName evidence="2">Uncharacterized protein</fullName>
    </submittedName>
</protein>
<evidence type="ECO:0000313" key="1">
    <source>
        <dbReference type="EMBL" id="CAF4125951.1"/>
    </source>
</evidence>
<name>A0A820AL21_9BILA</name>
<proteinExistence type="predicted"/>
<dbReference type="EMBL" id="CAJOAZ010006174">
    <property type="protein sequence ID" value="CAF4125951.1"/>
    <property type="molecule type" value="Genomic_DNA"/>
</dbReference>
<dbReference type="EMBL" id="CAJOBB010007462">
    <property type="protein sequence ID" value="CAF4187147.1"/>
    <property type="molecule type" value="Genomic_DNA"/>
</dbReference>
<dbReference type="AlphaFoldDB" id="A0A820AL21"/>
<organism evidence="2 3">
    <name type="scientific">Adineta steineri</name>
    <dbReference type="NCBI Taxonomy" id="433720"/>
    <lineage>
        <taxon>Eukaryota</taxon>
        <taxon>Metazoa</taxon>
        <taxon>Spiralia</taxon>
        <taxon>Gnathifera</taxon>
        <taxon>Rotifera</taxon>
        <taxon>Eurotatoria</taxon>
        <taxon>Bdelloidea</taxon>
        <taxon>Adinetida</taxon>
        <taxon>Adinetidae</taxon>
        <taxon>Adineta</taxon>
    </lineage>
</organism>
<accession>A0A820AL21</accession>
<dbReference type="Proteomes" id="UP000663844">
    <property type="component" value="Unassembled WGS sequence"/>
</dbReference>
<evidence type="ECO:0000313" key="3">
    <source>
        <dbReference type="Proteomes" id="UP000663868"/>
    </source>
</evidence>
<gene>
    <name evidence="2" type="ORF">KXQ929_LOCUS39302</name>
    <name evidence="1" type="ORF">OXD698_LOCUS36749</name>
</gene>
<comment type="caution">
    <text evidence="2">The sequence shown here is derived from an EMBL/GenBank/DDBJ whole genome shotgun (WGS) entry which is preliminary data.</text>
</comment>
<evidence type="ECO:0000313" key="2">
    <source>
        <dbReference type="EMBL" id="CAF4187147.1"/>
    </source>
</evidence>
<sequence>MIDSVPLALTFAQLAIAKAESECETLIIGADSFTPDGRLIMKESTEVTELIRNGNTNLSTWPVHIRHFIRLHTNKRFFQDRLREISGKQYSMRYPTYGEVLGYEHPLFFKPDETGKQDFEDLSKQGTFGIARWFKTIKKEYNTYNIIYKI</sequence>
<reference evidence="2" key="1">
    <citation type="submission" date="2021-02" db="EMBL/GenBank/DDBJ databases">
        <authorList>
            <person name="Nowell W R."/>
        </authorList>
    </citation>
    <scope>NUCLEOTIDE SEQUENCE</scope>
</reference>